<comment type="caution">
    <text evidence="1">The sequence shown here is derived from an EMBL/GenBank/DDBJ whole genome shotgun (WGS) entry which is preliminary data.</text>
</comment>
<dbReference type="OrthoDB" id="6024937at2"/>
<evidence type="ECO:0000313" key="2">
    <source>
        <dbReference type="Proteomes" id="UP000274033"/>
    </source>
</evidence>
<protein>
    <submittedName>
        <fullName evidence="1">YlmC/YmxH family sporulation protein</fullName>
    </submittedName>
</protein>
<proteinExistence type="predicted"/>
<name>A0A3N9UPD0_9BACI</name>
<keyword evidence="2" id="KW-1185">Reference proteome</keyword>
<dbReference type="AlphaFoldDB" id="A0A3N9UPD0"/>
<dbReference type="NCBIfam" id="TIGR02888">
    <property type="entry name" value="spore_YlmC_YmxH"/>
    <property type="match status" value="1"/>
</dbReference>
<accession>A0A3N9UPD0</accession>
<reference evidence="1 2" key="1">
    <citation type="journal article" date="2013" name="J. Microbiol.">
        <title>Lysinibacillus chungkukjangi sp. nov., isolated from Chungkukjang, Korean fermented soybean food.</title>
        <authorList>
            <person name="Kim S.J."/>
            <person name="Jang Y.H."/>
            <person name="Hamada M."/>
            <person name="Ahn J.H."/>
            <person name="Weon H.Y."/>
            <person name="Suzuki K."/>
            <person name="Whang K.S."/>
            <person name="Kwon S.W."/>
        </authorList>
    </citation>
    <scope>NUCLEOTIDE SEQUENCE [LARGE SCALE GENOMIC DNA]</scope>
    <source>
        <strain evidence="1 2">MCCC 1A12701</strain>
    </source>
</reference>
<gene>
    <name evidence="1" type="ORF">EBB45_14460</name>
</gene>
<evidence type="ECO:0000313" key="1">
    <source>
        <dbReference type="EMBL" id="RQW73776.1"/>
    </source>
</evidence>
<dbReference type="Proteomes" id="UP000274033">
    <property type="component" value="Unassembled WGS sequence"/>
</dbReference>
<organism evidence="1 2">
    <name type="scientific">Lysinibacillus composti</name>
    <dbReference type="NCBI Taxonomy" id="720633"/>
    <lineage>
        <taxon>Bacteria</taxon>
        <taxon>Bacillati</taxon>
        <taxon>Bacillota</taxon>
        <taxon>Bacilli</taxon>
        <taxon>Bacillales</taxon>
        <taxon>Bacillaceae</taxon>
        <taxon>Lysinibacillus</taxon>
    </lineage>
</organism>
<sequence>MLLSELAEKELIEMENGVRYGFLAETECVFDPRTGRIIGFELADLAAKKPFAKKKSSTPQFVPWEEIQLIGEDRILFRKTTATRRHFDS</sequence>
<dbReference type="Gene3D" id="2.30.30.240">
    <property type="entry name" value="PRC-barrel domain"/>
    <property type="match status" value="1"/>
</dbReference>
<dbReference type="RefSeq" id="WP_124765956.1">
    <property type="nucleotide sequence ID" value="NZ_JAFBDY010000027.1"/>
</dbReference>
<dbReference type="EMBL" id="RRCT01000015">
    <property type="protein sequence ID" value="RQW73776.1"/>
    <property type="molecule type" value="Genomic_DNA"/>
</dbReference>
<dbReference type="InterPro" id="IPR014238">
    <property type="entry name" value="Spore_YlmC/YmxH"/>
</dbReference>